<accession>A0ABY2SF65</accession>
<reference evidence="2 3" key="1">
    <citation type="submission" date="2019-04" db="EMBL/GenBank/DDBJ databases">
        <authorList>
            <person name="Li M."/>
            <person name="Gao C."/>
        </authorList>
    </citation>
    <scope>NUCLEOTIDE SEQUENCE [LARGE SCALE GENOMIC DNA]</scope>
    <source>
        <strain evidence="2 3">BGMRC 2031</strain>
    </source>
</reference>
<evidence type="ECO:0000313" key="2">
    <source>
        <dbReference type="EMBL" id="TKI02803.1"/>
    </source>
</evidence>
<evidence type="ECO:0000256" key="1">
    <source>
        <dbReference type="SAM" id="SignalP"/>
    </source>
</evidence>
<keyword evidence="1" id="KW-0732">Signal</keyword>
<proteinExistence type="predicted"/>
<name>A0ABY2SF65_9HYPH</name>
<feature type="chain" id="PRO_5046603420" evidence="1">
    <location>
        <begin position="24"/>
        <end position="194"/>
    </location>
</feature>
<gene>
    <name evidence="2" type="ORF">FCN80_23900</name>
</gene>
<evidence type="ECO:0000313" key="3">
    <source>
        <dbReference type="Proteomes" id="UP000305202"/>
    </source>
</evidence>
<protein>
    <submittedName>
        <fullName evidence="2">Uncharacterized protein</fullName>
    </submittedName>
</protein>
<dbReference type="EMBL" id="SZPQ01000061">
    <property type="protein sequence ID" value="TKI02803.1"/>
    <property type="molecule type" value="Genomic_DNA"/>
</dbReference>
<keyword evidence="3" id="KW-1185">Reference proteome</keyword>
<sequence>MREMSLKTHLLAFAVALCALVLAGCAASPAGKTGAGRTSYLDKVASPGCLKGGAVNPALSPPVLYQGMISCVKAGYLADGVLLFAQAGAYSYYDALRVDTDAARRAHSTMLGEALNMLGEDQRQAFWRAINDRLGNRQQLPQLCRQIEDIGRPVYLPTYLIRPGDDSGGHGDAELWNRALKNYLHCPTDILTIR</sequence>
<dbReference type="Proteomes" id="UP000305202">
    <property type="component" value="Unassembled WGS sequence"/>
</dbReference>
<feature type="signal peptide" evidence="1">
    <location>
        <begin position="1"/>
        <end position="23"/>
    </location>
</feature>
<dbReference type="RefSeq" id="WP_136992826.1">
    <property type="nucleotide sequence ID" value="NZ_SZPQ01000061.1"/>
</dbReference>
<comment type="caution">
    <text evidence="2">The sequence shown here is derived from an EMBL/GenBank/DDBJ whole genome shotgun (WGS) entry which is preliminary data.</text>
</comment>
<organism evidence="2 3">
    <name type="scientific">Martelella alba</name>
    <dbReference type="NCBI Taxonomy" id="2590451"/>
    <lineage>
        <taxon>Bacteria</taxon>
        <taxon>Pseudomonadati</taxon>
        <taxon>Pseudomonadota</taxon>
        <taxon>Alphaproteobacteria</taxon>
        <taxon>Hyphomicrobiales</taxon>
        <taxon>Aurantimonadaceae</taxon>
        <taxon>Martelella</taxon>
    </lineage>
</organism>
<dbReference type="PROSITE" id="PS51257">
    <property type="entry name" value="PROKAR_LIPOPROTEIN"/>
    <property type="match status" value="1"/>
</dbReference>